<keyword evidence="1" id="KW-0614">Plasmid</keyword>
<evidence type="ECO:0000313" key="2">
    <source>
        <dbReference type="Proteomes" id="UP000325743"/>
    </source>
</evidence>
<dbReference type="EMBL" id="CP032520">
    <property type="protein sequence ID" value="QEZ48772.1"/>
    <property type="molecule type" value="Genomic_DNA"/>
</dbReference>
<organism evidence="1 2">
    <name type="scientific">Cupriavidus oxalaticus</name>
    <dbReference type="NCBI Taxonomy" id="96344"/>
    <lineage>
        <taxon>Bacteria</taxon>
        <taxon>Pseudomonadati</taxon>
        <taxon>Pseudomonadota</taxon>
        <taxon>Betaproteobacteria</taxon>
        <taxon>Burkholderiales</taxon>
        <taxon>Burkholderiaceae</taxon>
        <taxon>Cupriavidus</taxon>
    </lineage>
</organism>
<geneLocation type="plasmid" evidence="1">
    <name>unnamed1</name>
</geneLocation>
<evidence type="ECO:0000313" key="1">
    <source>
        <dbReference type="EMBL" id="QEZ48772.1"/>
    </source>
</evidence>
<dbReference type="AlphaFoldDB" id="A0A5P3VTK1"/>
<reference evidence="1 2" key="1">
    <citation type="submission" date="2018-09" db="EMBL/GenBank/DDBJ databases">
        <title>Complete genome sequence of Cupriavidus oxalaticus T2, a bacterium capable of phenol tolerance and degradation.</title>
        <authorList>
            <person name="Yan J."/>
        </authorList>
    </citation>
    <scope>NUCLEOTIDE SEQUENCE [LARGE SCALE GENOMIC DNA]</scope>
    <source>
        <strain evidence="1 2">T2</strain>
        <plasmid evidence="1 2">unnamed1</plasmid>
    </source>
</reference>
<gene>
    <name evidence="1" type="ORF">D2917_31305</name>
</gene>
<accession>A0A5P3VTK1</accession>
<sequence length="345" mass="38951">MREAVTARQQLSNLDDRDARAFSAAGDAILSLKDPVSFLVEEFAEVNDSKFFELHKLVTIELYRGMQFSWVSETASELHQYFQAAIARFFAGSVGAGQVLSYWIPIFLGGSTNWPADIEPLTNRGGGVVPLQHRTIWANEPENVSLTDLRRAWLARQGGQSVRDIAEKLNVPVSIIARMLRRIGCRKYGPEHRYPHQAVEVLLSDYRRTSRVADYIDVATVMRNGMTLDECVRRMLDPECVHRRAVALVYCGGEYQLKFAKRALPDCPSVRVVVPSGYGGGRRDVRWASVSVAAKFLRVERDAIIRWAREGRLGIVLPGVPNEEMGIPREALRRMQKKRRAIVAR</sequence>
<protein>
    <submittedName>
        <fullName evidence="1">Uncharacterized protein</fullName>
    </submittedName>
</protein>
<dbReference type="Proteomes" id="UP000325743">
    <property type="component" value="Plasmid unnamed1"/>
</dbReference>
<proteinExistence type="predicted"/>
<name>A0A5P3VTK1_9BURK</name>